<evidence type="ECO:0000313" key="3">
    <source>
        <dbReference type="Proteomes" id="UP000887116"/>
    </source>
</evidence>
<protein>
    <recommendedName>
        <fullName evidence="1">Laminin G domain-containing protein</fullName>
    </recommendedName>
</protein>
<dbReference type="EMBL" id="BMAO01015074">
    <property type="protein sequence ID" value="GFQ99136.1"/>
    <property type="molecule type" value="Genomic_DNA"/>
</dbReference>
<name>A0A8X6L8E7_TRICU</name>
<dbReference type="InterPro" id="IPR013320">
    <property type="entry name" value="ConA-like_dom_sf"/>
</dbReference>
<gene>
    <name evidence="2" type="ORF">TNCT_192911</name>
</gene>
<dbReference type="InterPro" id="IPR001791">
    <property type="entry name" value="Laminin_G"/>
</dbReference>
<feature type="domain" description="Laminin G" evidence="1">
    <location>
        <begin position="32"/>
        <end position="129"/>
    </location>
</feature>
<dbReference type="OrthoDB" id="6464502at2759"/>
<comment type="caution">
    <text evidence="2">The sequence shown here is derived from an EMBL/GenBank/DDBJ whole genome shotgun (WGS) entry which is preliminary data.</text>
</comment>
<accession>A0A8X6L8E7</accession>
<dbReference type="AlphaFoldDB" id="A0A8X6L8E7"/>
<dbReference type="Pfam" id="PF02210">
    <property type="entry name" value="Laminin_G_2"/>
    <property type="match status" value="1"/>
</dbReference>
<organism evidence="2 3">
    <name type="scientific">Trichonephila clavata</name>
    <name type="common">Joro spider</name>
    <name type="synonym">Nephila clavata</name>
    <dbReference type="NCBI Taxonomy" id="2740835"/>
    <lineage>
        <taxon>Eukaryota</taxon>
        <taxon>Metazoa</taxon>
        <taxon>Ecdysozoa</taxon>
        <taxon>Arthropoda</taxon>
        <taxon>Chelicerata</taxon>
        <taxon>Arachnida</taxon>
        <taxon>Araneae</taxon>
        <taxon>Araneomorphae</taxon>
        <taxon>Entelegynae</taxon>
        <taxon>Araneoidea</taxon>
        <taxon>Nephilidae</taxon>
        <taxon>Trichonephila</taxon>
    </lineage>
</organism>
<dbReference type="Gene3D" id="2.60.120.200">
    <property type="match status" value="1"/>
</dbReference>
<evidence type="ECO:0000313" key="2">
    <source>
        <dbReference type="EMBL" id="GFQ99136.1"/>
    </source>
</evidence>
<evidence type="ECO:0000259" key="1">
    <source>
        <dbReference type="Pfam" id="PF02210"/>
    </source>
</evidence>
<proteinExistence type="predicted"/>
<sequence length="135" mass="16020">MKEKSIVLRRALEPVVLKGFDRLFIDIELIPLTKNGVILYCDEKFANNSFYILLSIQNKFIELRIKSMNETTVLRSSVQITINKQHLISIRIFHLFIVMYLDESWVDMKSWRETSIENTESLRMFLGAVPKYFQR</sequence>
<keyword evidence="3" id="KW-1185">Reference proteome</keyword>
<dbReference type="Proteomes" id="UP000887116">
    <property type="component" value="Unassembled WGS sequence"/>
</dbReference>
<dbReference type="SUPFAM" id="SSF49899">
    <property type="entry name" value="Concanavalin A-like lectins/glucanases"/>
    <property type="match status" value="1"/>
</dbReference>
<reference evidence="2" key="1">
    <citation type="submission" date="2020-07" db="EMBL/GenBank/DDBJ databases">
        <title>Multicomponent nature underlies the extraordinary mechanical properties of spider dragline silk.</title>
        <authorList>
            <person name="Kono N."/>
            <person name="Nakamura H."/>
            <person name="Mori M."/>
            <person name="Yoshida Y."/>
            <person name="Ohtoshi R."/>
            <person name="Malay A.D."/>
            <person name="Moran D.A.P."/>
            <person name="Tomita M."/>
            <person name="Numata K."/>
            <person name="Arakawa K."/>
        </authorList>
    </citation>
    <scope>NUCLEOTIDE SEQUENCE</scope>
</reference>